<dbReference type="Proteomes" id="UP000593575">
    <property type="component" value="Unassembled WGS sequence"/>
</dbReference>
<gene>
    <name evidence="1" type="ORF">Goarm_023059</name>
</gene>
<protein>
    <submittedName>
        <fullName evidence="1">Uncharacterized protein</fullName>
    </submittedName>
</protein>
<evidence type="ECO:0000313" key="2">
    <source>
        <dbReference type="Proteomes" id="UP000593575"/>
    </source>
</evidence>
<comment type="caution">
    <text evidence="1">The sequence shown here is derived from an EMBL/GenBank/DDBJ whole genome shotgun (WGS) entry which is preliminary data.</text>
</comment>
<keyword evidence="2" id="KW-1185">Reference proteome</keyword>
<dbReference type="EMBL" id="JABFAE010418289">
    <property type="protein sequence ID" value="MBA0845761.1"/>
    <property type="molecule type" value="Genomic_DNA"/>
</dbReference>
<proteinExistence type="predicted"/>
<name>A0A7J9KHB1_9ROSI</name>
<organism evidence="1 2">
    <name type="scientific">Gossypium armourianum</name>
    <dbReference type="NCBI Taxonomy" id="34283"/>
    <lineage>
        <taxon>Eukaryota</taxon>
        <taxon>Viridiplantae</taxon>
        <taxon>Streptophyta</taxon>
        <taxon>Embryophyta</taxon>
        <taxon>Tracheophyta</taxon>
        <taxon>Spermatophyta</taxon>
        <taxon>Magnoliopsida</taxon>
        <taxon>eudicotyledons</taxon>
        <taxon>Gunneridae</taxon>
        <taxon>Pentapetalae</taxon>
        <taxon>rosids</taxon>
        <taxon>malvids</taxon>
        <taxon>Malvales</taxon>
        <taxon>Malvaceae</taxon>
        <taxon>Malvoideae</taxon>
        <taxon>Gossypium</taxon>
    </lineage>
</organism>
<evidence type="ECO:0000313" key="1">
    <source>
        <dbReference type="EMBL" id="MBA0845761.1"/>
    </source>
</evidence>
<sequence length="31" mass="3722">MHWVQRVFSSTSGEALMLMNPSWFLHWLNTD</sequence>
<reference evidence="1 2" key="1">
    <citation type="journal article" date="2019" name="Genome Biol. Evol.">
        <title>Insights into the evolution of the New World diploid cottons (Gossypium, subgenus Houzingenia) based on genome sequencing.</title>
        <authorList>
            <person name="Grover C.E."/>
            <person name="Arick M.A. 2nd"/>
            <person name="Thrash A."/>
            <person name="Conover J.L."/>
            <person name="Sanders W.S."/>
            <person name="Peterson D.G."/>
            <person name="Frelichowski J.E."/>
            <person name="Scheffler J.A."/>
            <person name="Scheffler B.E."/>
            <person name="Wendel J.F."/>
        </authorList>
    </citation>
    <scope>NUCLEOTIDE SEQUENCE [LARGE SCALE GENOMIC DNA]</scope>
    <source>
        <strain evidence="1">6</strain>
        <tissue evidence="1">Leaf</tissue>
    </source>
</reference>
<dbReference type="AlphaFoldDB" id="A0A7J9KHB1"/>
<accession>A0A7J9KHB1</accession>